<protein>
    <submittedName>
        <fullName evidence="1">Uncharacterized protein</fullName>
    </submittedName>
</protein>
<keyword evidence="2" id="KW-1185">Reference proteome</keyword>
<comment type="caution">
    <text evidence="1">The sequence shown here is derived from an EMBL/GenBank/DDBJ whole genome shotgun (WGS) entry which is preliminary data.</text>
</comment>
<evidence type="ECO:0000313" key="1">
    <source>
        <dbReference type="EMBL" id="KAH7331941.1"/>
    </source>
</evidence>
<name>A0A8T2SHH6_CERRI</name>
<sequence length="58" mass="6862">MPSGAYPYNMDLHKDQLLQPVPVREFFRLSLLEDAQDTQLLAELDMHGEIRKPERDRH</sequence>
<reference evidence="1" key="1">
    <citation type="submission" date="2021-08" db="EMBL/GenBank/DDBJ databases">
        <title>WGS assembly of Ceratopteris richardii.</title>
        <authorList>
            <person name="Marchant D.B."/>
            <person name="Chen G."/>
            <person name="Jenkins J."/>
            <person name="Shu S."/>
            <person name="Leebens-Mack J."/>
            <person name="Grimwood J."/>
            <person name="Schmutz J."/>
            <person name="Soltis P."/>
            <person name="Soltis D."/>
            <person name="Chen Z.-H."/>
        </authorList>
    </citation>
    <scope>NUCLEOTIDE SEQUENCE</scope>
    <source>
        <strain evidence="1">Whitten #5841</strain>
        <tissue evidence="1">Leaf</tissue>
    </source>
</reference>
<organism evidence="1 2">
    <name type="scientific">Ceratopteris richardii</name>
    <name type="common">Triangle waterfern</name>
    <dbReference type="NCBI Taxonomy" id="49495"/>
    <lineage>
        <taxon>Eukaryota</taxon>
        <taxon>Viridiplantae</taxon>
        <taxon>Streptophyta</taxon>
        <taxon>Embryophyta</taxon>
        <taxon>Tracheophyta</taxon>
        <taxon>Polypodiopsida</taxon>
        <taxon>Polypodiidae</taxon>
        <taxon>Polypodiales</taxon>
        <taxon>Pteridineae</taxon>
        <taxon>Pteridaceae</taxon>
        <taxon>Parkerioideae</taxon>
        <taxon>Ceratopteris</taxon>
    </lineage>
</organism>
<gene>
    <name evidence="1" type="ORF">KP509_20G059200</name>
</gene>
<accession>A0A8T2SHH6</accession>
<proteinExistence type="predicted"/>
<dbReference type="AlphaFoldDB" id="A0A8T2SHH6"/>
<dbReference type="Proteomes" id="UP000825935">
    <property type="component" value="Chromosome 20"/>
</dbReference>
<dbReference type="EMBL" id="CM035425">
    <property type="protein sequence ID" value="KAH7331941.1"/>
    <property type="molecule type" value="Genomic_DNA"/>
</dbReference>
<evidence type="ECO:0000313" key="2">
    <source>
        <dbReference type="Proteomes" id="UP000825935"/>
    </source>
</evidence>